<feature type="non-terminal residue" evidence="3">
    <location>
        <position position="120"/>
    </location>
</feature>
<protein>
    <submittedName>
        <fullName evidence="3">Pentatricopeptide repeat-containing protein</fullName>
    </submittedName>
</protein>
<proteinExistence type="predicted"/>
<organism evidence="3 4">
    <name type="scientific">Thalictrum thalictroides</name>
    <name type="common">Rue-anemone</name>
    <name type="synonym">Anemone thalictroides</name>
    <dbReference type="NCBI Taxonomy" id="46969"/>
    <lineage>
        <taxon>Eukaryota</taxon>
        <taxon>Viridiplantae</taxon>
        <taxon>Streptophyta</taxon>
        <taxon>Embryophyta</taxon>
        <taxon>Tracheophyta</taxon>
        <taxon>Spermatophyta</taxon>
        <taxon>Magnoliopsida</taxon>
        <taxon>Ranunculales</taxon>
        <taxon>Ranunculaceae</taxon>
        <taxon>Thalictroideae</taxon>
        <taxon>Thalictrum</taxon>
    </lineage>
</organism>
<comment type="caution">
    <text evidence="3">The sequence shown here is derived from an EMBL/GenBank/DDBJ whole genome shotgun (WGS) entry which is preliminary data.</text>
</comment>
<dbReference type="GO" id="GO:0009451">
    <property type="term" value="P:RNA modification"/>
    <property type="evidence" value="ECO:0007669"/>
    <property type="project" value="InterPro"/>
</dbReference>
<dbReference type="Gene3D" id="1.25.40.10">
    <property type="entry name" value="Tetratricopeptide repeat domain"/>
    <property type="match status" value="1"/>
</dbReference>
<keyword evidence="1" id="KW-0677">Repeat</keyword>
<dbReference type="InterPro" id="IPR011990">
    <property type="entry name" value="TPR-like_helical_dom_sf"/>
</dbReference>
<dbReference type="PANTHER" id="PTHR47926:SF395">
    <property type="entry name" value="TETRATRICOPEPTIDE-LIKE HELICAL DOMAIN, DYW DOMAIN PROTEIN-RELATED"/>
    <property type="match status" value="1"/>
</dbReference>
<evidence type="ECO:0000313" key="3">
    <source>
        <dbReference type="EMBL" id="KAF5194493.1"/>
    </source>
</evidence>
<feature type="repeat" description="PPR" evidence="2">
    <location>
        <begin position="61"/>
        <end position="95"/>
    </location>
</feature>
<evidence type="ECO:0000256" key="1">
    <source>
        <dbReference type="ARBA" id="ARBA00022737"/>
    </source>
</evidence>
<evidence type="ECO:0000256" key="2">
    <source>
        <dbReference type="PROSITE-ProRule" id="PRU00708"/>
    </source>
</evidence>
<evidence type="ECO:0000313" key="4">
    <source>
        <dbReference type="Proteomes" id="UP000554482"/>
    </source>
</evidence>
<dbReference type="InterPro" id="IPR002885">
    <property type="entry name" value="PPR_rpt"/>
</dbReference>
<gene>
    <name evidence="3" type="ORF">FRX31_015920</name>
</gene>
<dbReference type="AlphaFoldDB" id="A0A7J6WC07"/>
<dbReference type="GO" id="GO:0003723">
    <property type="term" value="F:RNA binding"/>
    <property type="evidence" value="ECO:0007669"/>
    <property type="project" value="InterPro"/>
</dbReference>
<keyword evidence="4" id="KW-1185">Reference proteome</keyword>
<dbReference type="Pfam" id="PF01535">
    <property type="entry name" value="PPR"/>
    <property type="match status" value="3"/>
</dbReference>
<accession>A0A7J6WC07</accession>
<dbReference type="NCBIfam" id="TIGR00756">
    <property type="entry name" value="PPR"/>
    <property type="match status" value="3"/>
</dbReference>
<reference evidence="3 4" key="1">
    <citation type="submission" date="2020-06" db="EMBL/GenBank/DDBJ databases">
        <title>Transcriptomic and genomic resources for Thalictrum thalictroides and T. hernandezii: Facilitating candidate gene discovery in an emerging model plant lineage.</title>
        <authorList>
            <person name="Arias T."/>
            <person name="Riano-Pachon D.M."/>
            <person name="Di Stilio V.S."/>
        </authorList>
    </citation>
    <scope>NUCLEOTIDE SEQUENCE [LARGE SCALE GENOMIC DNA]</scope>
    <source>
        <strain evidence="4">cv. WT478/WT964</strain>
        <tissue evidence="3">Leaves</tissue>
    </source>
</reference>
<dbReference type="EMBL" id="JABWDY010018630">
    <property type="protein sequence ID" value="KAF5194493.1"/>
    <property type="molecule type" value="Genomic_DNA"/>
</dbReference>
<dbReference type="InterPro" id="IPR046960">
    <property type="entry name" value="PPR_At4g14850-like_plant"/>
</dbReference>
<name>A0A7J6WC07_THATH</name>
<dbReference type="PANTHER" id="PTHR47926">
    <property type="entry name" value="PENTATRICOPEPTIDE REPEAT-CONTAINING PROTEIN"/>
    <property type="match status" value="1"/>
</dbReference>
<dbReference type="PROSITE" id="PS51375">
    <property type="entry name" value="PPR"/>
    <property type="match status" value="1"/>
</dbReference>
<dbReference type="Proteomes" id="UP000554482">
    <property type="component" value="Unassembled WGS sequence"/>
</dbReference>
<dbReference type="OrthoDB" id="185373at2759"/>
<sequence length="120" mass="13174">MISGYAKKGDVNVAFALFHTMEETNDLVTMVALLSACGQTGSLGHGRLVNKYAISNGFQDSIMVCNALIDMYSKCGSMTEAGQIFRNMPERTIISWTIVGYALNGNFEEALSIFYHMIES</sequence>